<dbReference type="RefSeq" id="WP_187468255.1">
    <property type="nucleotide sequence ID" value="NZ_JACSIT010000151.1"/>
</dbReference>
<accession>A0A923PML3</accession>
<keyword evidence="2" id="KW-1185">Reference proteome</keyword>
<name>A0A923PML3_9BACT</name>
<dbReference type="AlphaFoldDB" id="A0A923PML3"/>
<sequence length="179" mass="19814">MAFIYNSCLLGRAVMVFACLLLGLHLPAQDPDIYLSPDLDMDSLAAATSQYYTSTLSNLQDPCTAGLSAEATVINYERNSLVELSGDSEGKDLQLYEGDRYLRTLKLGKSPVYLTLKNSEDYRLMTIDRCGHPQAVVAFSTHLRPAKAPLELSRTMYAAVRKWQIAAEQPLDNFLSNGL</sequence>
<reference evidence="1" key="1">
    <citation type="submission" date="2020-08" db="EMBL/GenBank/DDBJ databases">
        <title>Lewinella bacteria from marine environments.</title>
        <authorList>
            <person name="Zhong Y."/>
        </authorList>
    </citation>
    <scope>NUCLEOTIDE SEQUENCE</scope>
    <source>
        <strain evidence="1">KCTC 42187</strain>
    </source>
</reference>
<dbReference type="EMBL" id="JACSIT010000151">
    <property type="protein sequence ID" value="MBC6996239.1"/>
    <property type="molecule type" value="Genomic_DNA"/>
</dbReference>
<evidence type="ECO:0000313" key="1">
    <source>
        <dbReference type="EMBL" id="MBC6996239.1"/>
    </source>
</evidence>
<dbReference type="Proteomes" id="UP000650081">
    <property type="component" value="Unassembled WGS sequence"/>
</dbReference>
<gene>
    <name evidence="1" type="ORF">H9S92_18860</name>
</gene>
<organism evidence="1 2">
    <name type="scientific">Neolewinella lacunae</name>
    <dbReference type="NCBI Taxonomy" id="1517758"/>
    <lineage>
        <taxon>Bacteria</taxon>
        <taxon>Pseudomonadati</taxon>
        <taxon>Bacteroidota</taxon>
        <taxon>Saprospiria</taxon>
        <taxon>Saprospirales</taxon>
        <taxon>Lewinellaceae</taxon>
        <taxon>Neolewinella</taxon>
    </lineage>
</organism>
<evidence type="ECO:0000313" key="2">
    <source>
        <dbReference type="Proteomes" id="UP000650081"/>
    </source>
</evidence>
<protein>
    <submittedName>
        <fullName evidence="1">Uncharacterized protein</fullName>
    </submittedName>
</protein>
<comment type="caution">
    <text evidence="1">The sequence shown here is derived from an EMBL/GenBank/DDBJ whole genome shotgun (WGS) entry which is preliminary data.</text>
</comment>
<proteinExistence type="predicted"/>